<keyword evidence="1" id="KW-0175">Coiled coil</keyword>
<dbReference type="PANTHER" id="PTHR33026:SF7">
    <property type="entry name" value="OS03G0100275 PROTEIN"/>
    <property type="match status" value="1"/>
</dbReference>
<comment type="caution">
    <text evidence="3">The sequence shown here is derived from an EMBL/GenBank/DDBJ whole genome shotgun (WGS) entry which is preliminary data.</text>
</comment>
<name>A0AAD8RZH9_LOLMU</name>
<reference evidence="3" key="1">
    <citation type="submission" date="2023-07" db="EMBL/GenBank/DDBJ databases">
        <title>A chromosome-level genome assembly of Lolium multiflorum.</title>
        <authorList>
            <person name="Chen Y."/>
            <person name="Copetti D."/>
            <person name="Kolliker R."/>
            <person name="Studer B."/>
        </authorList>
    </citation>
    <scope>NUCLEOTIDE SEQUENCE</scope>
    <source>
        <strain evidence="3">02402/16</strain>
        <tissue evidence="3">Leaf</tissue>
    </source>
</reference>
<evidence type="ECO:0000313" key="4">
    <source>
        <dbReference type="Proteomes" id="UP001231189"/>
    </source>
</evidence>
<dbReference type="PANTHER" id="PTHR33026">
    <property type="entry name" value="OS06G0360600 PROTEIN"/>
    <property type="match status" value="1"/>
</dbReference>
<feature type="coiled-coil region" evidence="1">
    <location>
        <begin position="214"/>
        <end position="294"/>
    </location>
</feature>
<organism evidence="3 4">
    <name type="scientific">Lolium multiflorum</name>
    <name type="common">Italian ryegrass</name>
    <name type="synonym">Lolium perenne subsp. multiflorum</name>
    <dbReference type="NCBI Taxonomy" id="4521"/>
    <lineage>
        <taxon>Eukaryota</taxon>
        <taxon>Viridiplantae</taxon>
        <taxon>Streptophyta</taxon>
        <taxon>Embryophyta</taxon>
        <taxon>Tracheophyta</taxon>
        <taxon>Spermatophyta</taxon>
        <taxon>Magnoliopsida</taxon>
        <taxon>Liliopsida</taxon>
        <taxon>Poales</taxon>
        <taxon>Poaceae</taxon>
        <taxon>BOP clade</taxon>
        <taxon>Pooideae</taxon>
        <taxon>Poodae</taxon>
        <taxon>Poeae</taxon>
        <taxon>Poeae Chloroplast Group 2 (Poeae type)</taxon>
        <taxon>Loliodinae</taxon>
        <taxon>Loliinae</taxon>
        <taxon>Lolium</taxon>
    </lineage>
</organism>
<dbReference type="Pfam" id="PF04195">
    <property type="entry name" value="Transposase_28"/>
    <property type="match status" value="1"/>
</dbReference>
<dbReference type="Proteomes" id="UP001231189">
    <property type="component" value="Unassembled WGS sequence"/>
</dbReference>
<keyword evidence="4" id="KW-1185">Reference proteome</keyword>
<protein>
    <recommendedName>
        <fullName evidence="2">Transposase (putative) gypsy type domain-containing protein</fullName>
    </recommendedName>
</protein>
<evidence type="ECO:0000256" key="1">
    <source>
        <dbReference type="SAM" id="Coils"/>
    </source>
</evidence>
<feature type="domain" description="Transposase (putative) gypsy type" evidence="2">
    <location>
        <begin position="50"/>
        <end position="117"/>
    </location>
</feature>
<gene>
    <name evidence="3" type="ORF">QYE76_060190</name>
</gene>
<accession>A0AAD8RZH9</accession>
<evidence type="ECO:0000259" key="2">
    <source>
        <dbReference type="Pfam" id="PF04195"/>
    </source>
</evidence>
<sequence length="441" mass="50676">MEKAEIPGWDISKISNQDQRTLKKLGLVKESSLIFPGDESFPRPPIGYRVTFIDHLVRGRSTPIHEFLRGLLFVYGIQLHQLTPNSILHISIFITLCECFLGTHPHWGLWKRIFYLRRNSSRNVAYNVGGMCICVRPDVDYFDVKFPDSVEGWRRRWLYIQEEYKNSQEYNIAPFDGAAEILRRRSWDAEATAEEKKATDALMKRIHQLQNTHGEELSENLDRAEKRTDELAVKLEQSEKAREKAEQDAAVVGALRRRLHNAENALSEKVSQQIERENAIIDRLETQNQRFVRRMGEDFTLHEGAEDRLLDTLSILELHGDLARTNISDARIAFKRLFPHFFPKQTQPEIFSELVQRFRGEEDPALVYRQENLKLGVEGTIALVAGSRQDVDWAKAGDPKGMNKEKWNTLVKAAKPHSKKILAFLGHKPAASASTAKPEVK</sequence>
<dbReference type="EMBL" id="JAUUTY010000004">
    <property type="protein sequence ID" value="KAK1642385.1"/>
    <property type="molecule type" value="Genomic_DNA"/>
</dbReference>
<evidence type="ECO:0000313" key="3">
    <source>
        <dbReference type="EMBL" id="KAK1642385.1"/>
    </source>
</evidence>
<dbReference type="AlphaFoldDB" id="A0AAD8RZH9"/>
<proteinExistence type="predicted"/>
<dbReference type="InterPro" id="IPR007321">
    <property type="entry name" value="Transposase_28"/>
</dbReference>